<dbReference type="VEuPathDB" id="AmoebaDB:NAEGRDRAFT_74184"/>
<dbReference type="InterPro" id="IPR001314">
    <property type="entry name" value="Peptidase_S1A"/>
</dbReference>
<accession>D2VYN6</accession>
<dbReference type="eggNOG" id="KOG3627">
    <property type="taxonomic scope" value="Eukaryota"/>
</dbReference>
<gene>
    <name evidence="5" type="ORF">NAEGRDRAFT_74184</name>
</gene>
<dbReference type="GeneID" id="8853821"/>
<keyword evidence="2" id="KW-0378">Hydrolase</keyword>
<keyword evidence="3" id="KW-0732">Signal</keyword>
<feature type="chain" id="PRO_5003038881" evidence="3">
    <location>
        <begin position="31"/>
        <end position="376"/>
    </location>
</feature>
<name>D2VYN6_NAEGR</name>
<keyword evidence="1" id="KW-1015">Disulfide bond</keyword>
<dbReference type="InterPro" id="IPR043504">
    <property type="entry name" value="Peptidase_S1_PA_chymotrypsin"/>
</dbReference>
<dbReference type="STRING" id="5762.D2VYN6"/>
<organism evidence="6">
    <name type="scientific">Naegleria gruberi</name>
    <name type="common">Amoeba</name>
    <dbReference type="NCBI Taxonomy" id="5762"/>
    <lineage>
        <taxon>Eukaryota</taxon>
        <taxon>Discoba</taxon>
        <taxon>Heterolobosea</taxon>
        <taxon>Tetramitia</taxon>
        <taxon>Eutetramitia</taxon>
        <taxon>Vahlkampfiidae</taxon>
        <taxon>Naegleria</taxon>
    </lineage>
</organism>
<dbReference type="Pfam" id="PF00089">
    <property type="entry name" value="Trypsin"/>
    <property type="match status" value="1"/>
</dbReference>
<dbReference type="PRINTS" id="PR00722">
    <property type="entry name" value="CHYMOTRYPSIN"/>
</dbReference>
<keyword evidence="2" id="KW-0720">Serine protease</keyword>
<dbReference type="InterPro" id="IPR033116">
    <property type="entry name" value="TRYPSIN_SER"/>
</dbReference>
<dbReference type="OrthoDB" id="6339452at2759"/>
<evidence type="ECO:0000313" key="5">
    <source>
        <dbReference type="EMBL" id="EFC38088.1"/>
    </source>
</evidence>
<dbReference type="InterPro" id="IPR009003">
    <property type="entry name" value="Peptidase_S1_PA"/>
</dbReference>
<dbReference type="FunFam" id="2.40.10.10:FF:000068">
    <property type="entry name" value="transmembrane protease serine 2"/>
    <property type="match status" value="1"/>
</dbReference>
<dbReference type="PANTHER" id="PTHR24256">
    <property type="entry name" value="TRYPTASE-RELATED"/>
    <property type="match status" value="1"/>
</dbReference>
<dbReference type="PROSITE" id="PS50240">
    <property type="entry name" value="TRYPSIN_DOM"/>
    <property type="match status" value="1"/>
</dbReference>
<dbReference type="KEGG" id="ngr:NAEGRDRAFT_74184"/>
<proteinExistence type="predicted"/>
<dbReference type="InterPro" id="IPR001254">
    <property type="entry name" value="Trypsin_dom"/>
</dbReference>
<dbReference type="Gene3D" id="2.40.10.10">
    <property type="entry name" value="Trypsin-like serine proteases"/>
    <property type="match status" value="2"/>
</dbReference>
<dbReference type="RefSeq" id="XP_002670832.1">
    <property type="nucleotide sequence ID" value="XM_002670786.1"/>
</dbReference>
<dbReference type="CDD" id="cd00190">
    <property type="entry name" value="Tryp_SPc"/>
    <property type="match status" value="1"/>
</dbReference>
<keyword evidence="2" id="KW-0645">Protease</keyword>
<evidence type="ECO:0000259" key="4">
    <source>
        <dbReference type="PROSITE" id="PS50240"/>
    </source>
</evidence>
<evidence type="ECO:0000313" key="6">
    <source>
        <dbReference type="Proteomes" id="UP000006671"/>
    </source>
</evidence>
<dbReference type="InterPro" id="IPR051487">
    <property type="entry name" value="Ser/Thr_Proteases_Immune/Dev"/>
</dbReference>
<dbReference type="GO" id="GO:0006508">
    <property type="term" value="P:proteolysis"/>
    <property type="evidence" value="ECO:0007669"/>
    <property type="project" value="UniProtKB-KW"/>
</dbReference>
<dbReference type="EMBL" id="GG738911">
    <property type="protein sequence ID" value="EFC38088.1"/>
    <property type="molecule type" value="Genomic_DNA"/>
</dbReference>
<feature type="domain" description="Peptidase S1" evidence="4">
    <location>
        <begin position="45"/>
        <end position="296"/>
    </location>
</feature>
<reference evidence="5 6" key="1">
    <citation type="journal article" date="2010" name="Cell">
        <title>The genome of Naegleria gruberi illuminates early eukaryotic versatility.</title>
        <authorList>
            <person name="Fritz-Laylin L.K."/>
            <person name="Prochnik S.E."/>
            <person name="Ginger M.L."/>
            <person name="Dacks J.B."/>
            <person name="Carpenter M.L."/>
            <person name="Field M.C."/>
            <person name="Kuo A."/>
            <person name="Paredez A."/>
            <person name="Chapman J."/>
            <person name="Pham J."/>
            <person name="Shu S."/>
            <person name="Neupane R."/>
            <person name="Cipriano M."/>
            <person name="Mancuso J."/>
            <person name="Tu H."/>
            <person name="Salamov A."/>
            <person name="Lindquist E."/>
            <person name="Shapiro H."/>
            <person name="Lucas S."/>
            <person name="Grigoriev I.V."/>
            <person name="Cande W.Z."/>
            <person name="Fulton C."/>
            <person name="Rokhsar D.S."/>
            <person name="Dawson S.C."/>
        </authorList>
    </citation>
    <scope>NUCLEOTIDE SEQUENCE [LARGE SCALE GENOMIC DNA]</scope>
    <source>
        <strain evidence="5 6">NEG-M</strain>
    </source>
</reference>
<dbReference type="OMA" id="WPDITEN"/>
<keyword evidence="6" id="KW-1185">Reference proteome</keyword>
<dbReference type="InterPro" id="IPR018114">
    <property type="entry name" value="TRYPSIN_HIS"/>
</dbReference>
<feature type="signal peptide" evidence="3">
    <location>
        <begin position="1"/>
        <end position="30"/>
    </location>
</feature>
<dbReference type="SUPFAM" id="SSF50494">
    <property type="entry name" value="Trypsin-like serine proteases"/>
    <property type="match status" value="1"/>
</dbReference>
<dbReference type="Proteomes" id="UP000006671">
    <property type="component" value="Unassembled WGS sequence"/>
</dbReference>
<evidence type="ECO:0000256" key="1">
    <source>
        <dbReference type="ARBA" id="ARBA00023157"/>
    </source>
</evidence>
<dbReference type="InParanoid" id="D2VYN6"/>
<dbReference type="GO" id="GO:0004252">
    <property type="term" value="F:serine-type endopeptidase activity"/>
    <property type="evidence" value="ECO:0007669"/>
    <property type="project" value="InterPro"/>
</dbReference>
<evidence type="ECO:0000256" key="3">
    <source>
        <dbReference type="SAM" id="SignalP"/>
    </source>
</evidence>
<protein>
    <submittedName>
        <fullName evidence="5">Predicted protein</fullName>
    </submittedName>
</protein>
<dbReference type="SMART" id="SM00020">
    <property type="entry name" value="Tryp_SPc"/>
    <property type="match status" value="1"/>
</dbReference>
<dbReference type="PROSITE" id="PS00135">
    <property type="entry name" value="TRYPSIN_SER"/>
    <property type="match status" value="1"/>
</dbReference>
<evidence type="ECO:0000256" key="2">
    <source>
        <dbReference type="RuleBase" id="RU363034"/>
    </source>
</evidence>
<dbReference type="AlphaFoldDB" id="D2VYN6"/>
<sequence>MYSNIKTIRNTLSNLLLLTLLTLTFINCSSMQTNLFPSNSRAINVAGGTSVSSANEFPHMVSIQYYSSSSVATGIHFCAGTIISPLHIVTASHCDIGVTLDKLRIIAGNSNNQCTASSTSCTIRTVTKFTKHPNYDSSTIKNDIAIIELDQPIPLDGVRAVAAKIENLTLDQFLSSSSSSMVNIAGWGRTTTQSSVQVIQKAMVPISPVSVCNAKNLGVSSPNQICAGNGNGIDTCGGDSGGPLFRVIAAGTVNNNLPIFVLTGVVSYGPPGCGGSNVGAYTNATQYISFIREQVGSSYTVEKYGDSSKPIITPTPVPSPSPVVPVPSNNGNNQSCKCKWYCKKVRQMREMRLRGGMNVDESQFMKWIKLNPFNKM</sequence>
<dbReference type="PROSITE" id="PS00134">
    <property type="entry name" value="TRYPSIN_HIS"/>
    <property type="match status" value="1"/>
</dbReference>